<dbReference type="OrthoDB" id="5186655at2"/>
<sequence length="203" mass="22895">MHAASGGFFDVERPEPGPEPEVPPMPPWLQPPQDELPGRVVLDELLHHDDATVLLLGEVAAYSSGLRLTVRCVHRRTDESPREWERRMMERHAWFPGRFPEPDGMHVGVRLADGTRLLPIDHQRVAHVDRDLTPPTLQVLGGGGGGGHDWYDWNIELWLWTGEVGRAGFEVVFSWPEFGILELGHVVDAEVLDVVPPPRQLWP</sequence>
<protein>
    <submittedName>
        <fullName evidence="2">Uncharacterized protein</fullName>
    </submittedName>
</protein>
<evidence type="ECO:0000256" key="1">
    <source>
        <dbReference type="SAM" id="MobiDB-lite"/>
    </source>
</evidence>
<reference evidence="2 3" key="1">
    <citation type="submission" date="2019-11" db="EMBL/GenBank/DDBJ databases">
        <title>Agromyces kandeliae sp. nov., isolated from mangrove soil.</title>
        <authorList>
            <person name="Wang R."/>
        </authorList>
    </citation>
    <scope>NUCLEOTIDE SEQUENCE [LARGE SCALE GENOMIC DNA]</scope>
    <source>
        <strain evidence="2 3">JCM 11431</strain>
    </source>
</reference>
<dbReference type="Proteomes" id="UP000480122">
    <property type="component" value="Unassembled WGS sequence"/>
</dbReference>
<dbReference type="RefSeq" id="WP_155840379.1">
    <property type="nucleotide sequence ID" value="NZ_BAAAIA010000009.1"/>
</dbReference>
<keyword evidence="3" id="KW-1185">Reference proteome</keyword>
<evidence type="ECO:0000313" key="2">
    <source>
        <dbReference type="EMBL" id="MUN05738.1"/>
    </source>
</evidence>
<comment type="caution">
    <text evidence="2">The sequence shown here is derived from an EMBL/GenBank/DDBJ whole genome shotgun (WGS) entry which is preliminary data.</text>
</comment>
<proteinExistence type="predicted"/>
<dbReference type="AlphaFoldDB" id="A0A7C9MFA4"/>
<dbReference type="EMBL" id="WODA01000002">
    <property type="protein sequence ID" value="MUN05738.1"/>
    <property type="molecule type" value="Genomic_DNA"/>
</dbReference>
<feature type="region of interest" description="Disordered" evidence="1">
    <location>
        <begin position="1"/>
        <end position="34"/>
    </location>
</feature>
<name>A0A7C9MFA4_9MICO</name>
<evidence type="ECO:0000313" key="3">
    <source>
        <dbReference type="Proteomes" id="UP000480122"/>
    </source>
</evidence>
<feature type="compositionally biased region" description="Pro residues" evidence="1">
    <location>
        <begin position="17"/>
        <end position="30"/>
    </location>
</feature>
<accession>A0A7C9MFA4</accession>
<organism evidence="2 3">
    <name type="scientific">Agromyces luteolus</name>
    <dbReference type="NCBI Taxonomy" id="88373"/>
    <lineage>
        <taxon>Bacteria</taxon>
        <taxon>Bacillati</taxon>
        <taxon>Actinomycetota</taxon>
        <taxon>Actinomycetes</taxon>
        <taxon>Micrococcales</taxon>
        <taxon>Microbacteriaceae</taxon>
        <taxon>Agromyces</taxon>
    </lineage>
</organism>
<gene>
    <name evidence="2" type="ORF">GLX25_01210</name>
</gene>